<proteinExistence type="predicted"/>
<dbReference type="EMBL" id="JAUPFM010000018">
    <property type="protein sequence ID" value="KAK2821870.1"/>
    <property type="molecule type" value="Genomic_DNA"/>
</dbReference>
<feature type="region of interest" description="Disordered" evidence="1">
    <location>
        <begin position="156"/>
        <end position="184"/>
    </location>
</feature>
<gene>
    <name evidence="2" type="ORF">Q5P01_021935</name>
</gene>
<feature type="compositionally biased region" description="Gly residues" evidence="1">
    <location>
        <begin position="162"/>
        <end position="171"/>
    </location>
</feature>
<name>A0AA88IVC7_CHASR</name>
<evidence type="ECO:0000313" key="3">
    <source>
        <dbReference type="Proteomes" id="UP001187415"/>
    </source>
</evidence>
<dbReference type="AlphaFoldDB" id="A0AA88IVC7"/>
<evidence type="ECO:0000313" key="2">
    <source>
        <dbReference type="EMBL" id="KAK2821870.1"/>
    </source>
</evidence>
<sequence length="229" mass="25607">MVTNTVALLELKTRNNGVLDNATLWRYNTQLWLTWTMFSLTRAGAAEAIQRRLVIIRPRDEHGGDKELHEAHGVQGAARQIPMAELPVSAVAQLPHARLREHEGRDPFEFEARDGGEKAERRGPERPVLQEHDVPTRRRPGYLDCRELEEDRSLLVAPDPRGSGGARGVLGPGPELRTVRSAGPGTLRAIRVHLAEPTARGWRRSRRAEVRGSEADTLLVELGNAWREP</sequence>
<keyword evidence="3" id="KW-1185">Reference proteome</keyword>
<feature type="region of interest" description="Disordered" evidence="1">
    <location>
        <begin position="101"/>
        <end position="128"/>
    </location>
</feature>
<comment type="caution">
    <text evidence="2">The sequence shown here is derived from an EMBL/GenBank/DDBJ whole genome shotgun (WGS) entry which is preliminary data.</text>
</comment>
<accession>A0AA88IVC7</accession>
<dbReference type="Proteomes" id="UP001187415">
    <property type="component" value="Unassembled WGS sequence"/>
</dbReference>
<organism evidence="2 3">
    <name type="scientific">Channa striata</name>
    <name type="common">Snakehead murrel</name>
    <name type="synonym">Ophicephalus striatus</name>
    <dbReference type="NCBI Taxonomy" id="64152"/>
    <lineage>
        <taxon>Eukaryota</taxon>
        <taxon>Metazoa</taxon>
        <taxon>Chordata</taxon>
        <taxon>Craniata</taxon>
        <taxon>Vertebrata</taxon>
        <taxon>Euteleostomi</taxon>
        <taxon>Actinopterygii</taxon>
        <taxon>Neopterygii</taxon>
        <taxon>Teleostei</taxon>
        <taxon>Neoteleostei</taxon>
        <taxon>Acanthomorphata</taxon>
        <taxon>Anabantaria</taxon>
        <taxon>Anabantiformes</taxon>
        <taxon>Channoidei</taxon>
        <taxon>Channidae</taxon>
        <taxon>Channa</taxon>
    </lineage>
</organism>
<protein>
    <submittedName>
        <fullName evidence="2">Uncharacterized protein</fullName>
    </submittedName>
</protein>
<reference evidence="2" key="1">
    <citation type="submission" date="2023-07" db="EMBL/GenBank/DDBJ databases">
        <title>Chromosome-level Genome Assembly of Striped Snakehead (Channa striata).</title>
        <authorList>
            <person name="Liu H."/>
        </authorList>
    </citation>
    <scope>NUCLEOTIDE SEQUENCE</scope>
    <source>
        <strain evidence="2">Gz</strain>
        <tissue evidence="2">Muscle</tissue>
    </source>
</reference>
<evidence type="ECO:0000256" key="1">
    <source>
        <dbReference type="SAM" id="MobiDB-lite"/>
    </source>
</evidence>